<gene>
    <name evidence="2" type="ORF">Pfra01_002115900</name>
</gene>
<dbReference type="EMBL" id="BSXT01002974">
    <property type="protein sequence ID" value="GMF51920.1"/>
    <property type="molecule type" value="Genomic_DNA"/>
</dbReference>
<protein>
    <submittedName>
        <fullName evidence="2">Unnamed protein product</fullName>
    </submittedName>
</protein>
<sequence>MQELHESAVSAAIVLPHSNRINDPSTSTSSHPQNTPGWCTRMNKFDIIAAPTPTLYYSSLTSSEDKW</sequence>
<organism evidence="2 3">
    <name type="scientific">Phytophthora fragariaefolia</name>
    <dbReference type="NCBI Taxonomy" id="1490495"/>
    <lineage>
        <taxon>Eukaryota</taxon>
        <taxon>Sar</taxon>
        <taxon>Stramenopiles</taxon>
        <taxon>Oomycota</taxon>
        <taxon>Peronosporomycetes</taxon>
        <taxon>Peronosporales</taxon>
        <taxon>Peronosporaceae</taxon>
        <taxon>Phytophthora</taxon>
    </lineage>
</organism>
<evidence type="ECO:0000256" key="1">
    <source>
        <dbReference type="SAM" id="MobiDB-lite"/>
    </source>
</evidence>
<dbReference type="AlphaFoldDB" id="A0A9W6Y4Q6"/>
<feature type="compositionally biased region" description="Polar residues" evidence="1">
    <location>
        <begin position="19"/>
        <end position="36"/>
    </location>
</feature>
<evidence type="ECO:0000313" key="3">
    <source>
        <dbReference type="Proteomes" id="UP001165121"/>
    </source>
</evidence>
<name>A0A9W6Y4Q6_9STRA</name>
<dbReference type="Proteomes" id="UP001165121">
    <property type="component" value="Unassembled WGS sequence"/>
</dbReference>
<feature type="region of interest" description="Disordered" evidence="1">
    <location>
        <begin position="1"/>
        <end position="36"/>
    </location>
</feature>
<evidence type="ECO:0000313" key="2">
    <source>
        <dbReference type="EMBL" id="GMF51920.1"/>
    </source>
</evidence>
<comment type="caution">
    <text evidence="2">The sequence shown here is derived from an EMBL/GenBank/DDBJ whole genome shotgun (WGS) entry which is preliminary data.</text>
</comment>
<reference evidence="2" key="1">
    <citation type="submission" date="2023-04" db="EMBL/GenBank/DDBJ databases">
        <title>Phytophthora fragariaefolia NBRC 109709.</title>
        <authorList>
            <person name="Ichikawa N."/>
            <person name="Sato H."/>
            <person name="Tonouchi N."/>
        </authorList>
    </citation>
    <scope>NUCLEOTIDE SEQUENCE</scope>
    <source>
        <strain evidence="2">NBRC 109709</strain>
    </source>
</reference>
<accession>A0A9W6Y4Q6</accession>
<keyword evidence="3" id="KW-1185">Reference proteome</keyword>
<proteinExistence type="predicted"/>